<keyword evidence="2" id="KW-1185">Reference proteome</keyword>
<dbReference type="RefSeq" id="XP_001592842.1">
    <property type="nucleotide sequence ID" value="XM_001592792.1"/>
</dbReference>
<sequence>MFCNRIYLKLFSGLACIEDIFCGHRAARRHTLAPRSLGDLTFRKSLSFHEIESAQLSVEKSLWSLAFDGGCQFIVTVLNQSSKVLDPEGTVTVPLPWPGSKSTRDMSKSEAR</sequence>
<dbReference type="AlphaFoldDB" id="A7EKB7"/>
<protein>
    <submittedName>
        <fullName evidence="1">Uncharacterized protein</fullName>
    </submittedName>
</protein>
<gene>
    <name evidence="1" type="ORF">SS1G_05764</name>
</gene>
<dbReference type="KEGG" id="ssl:SS1G_05764"/>
<proteinExistence type="predicted"/>
<reference evidence="2" key="1">
    <citation type="journal article" date="2011" name="PLoS Genet.">
        <title>Genomic analysis of the necrotrophic fungal pathogens Sclerotinia sclerotiorum and Botrytis cinerea.</title>
        <authorList>
            <person name="Amselem J."/>
            <person name="Cuomo C.A."/>
            <person name="van Kan J.A."/>
            <person name="Viaud M."/>
            <person name="Benito E.P."/>
            <person name="Couloux A."/>
            <person name="Coutinho P.M."/>
            <person name="de Vries R.P."/>
            <person name="Dyer P.S."/>
            <person name="Fillinger S."/>
            <person name="Fournier E."/>
            <person name="Gout L."/>
            <person name="Hahn M."/>
            <person name="Kohn L."/>
            <person name="Lapalu N."/>
            <person name="Plummer K.M."/>
            <person name="Pradier J.M."/>
            <person name="Quevillon E."/>
            <person name="Sharon A."/>
            <person name="Simon A."/>
            <person name="ten Have A."/>
            <person name="Tudzynski B."/>
            <person name="Tudzynski P."/>
            <person name="Wincker P."/>
            <person name="Andrew M."/>
            <person name="Anthouard V."/>
            <person name="Beever R.E."/>
            <person name="Beffa R."/>
            <person name="Benoit I."/>
            <person name="Bouzid O."/>
            <person name="Brault B."/>
            <person name="Chen Z."/>
            <person name="Choquer M."/>
            <person name="Collemare J."/>
            <person name="Cotton P."/>
            <person name="Danchin E.G."/>
            <person name="Da Silva C."/>
            <person name="Gautier A."/>
            <person name="Giraud C."/>
            <person name="Giraud T."/>
            <person name="Gonzalez C."/>
            <person name="Grossetete S."/>
            <person name="Guldener U."/>
            <person name="Henrissat B."/>
            <person name="Howlett B.J."/>
            <person name="Kodira C."/>
            <person name="Kretschmer M."/>
            <person name="Lappartient A."/>
            <person name="Leroch M."/>
            <person name="Levis C."/>
            <person name="Mauceli E."/>
            <person name="Neuveglise C."/>
            <person name="Oeser B."/>
            <person name="Pearson M."/>
            <person name="Poulain J."/>
            <person name="Poussereau N."/>
            <person name="Quesneville H."/>
            <person name="Rascle C."/>
            <person name="Schumacher J."/>
            <person name="Segurens B."/>
            <person name="Sexton A."/>
            <person name="Silva E."/>
            <person name="Sirven C."/>
            <person name="Soanes D.M."/>
            <person name="Talbot N.J."/>
            <person name="Templeton M."/>
            <person name="Yandava C."/>
            <person name="Yarden O."/>
            <person name="Zeng Q."/>
            <person name="Rollins J.A."/>
            <person name="Lebrun M.H."/>
            <person name="Dickman M."/>
        </authorList>
    </citation>
    <scope>NUCLEOTIDE SEQUENCE [LARGE SCALE GENOMIC DNA]</scope>
    <source>
        <strain evidence="2">ATCC 18683 / 1980 / Ss-1</strain>
    </source>
</reference>
<organism evidence="1 2">
    <name type="scientific">Sclerotinia sclerotiorum (strain ATCC 18683 / 1980 / Ss-1)</name>
    <name type="common">White mold</name>
    <name type="synonym">Whetzelinia sclerotiorum</name>
    <dbReference type="NCBI Taxonomy" id="665079"/>
    <lineage>
        <taxon>Eukaryota</taxon>
        <taxon>Fungi</taxon>
        <taxon>Dikarya</taxon>
        <taxon>Ascomycota</taxon>
        <taxon>Pezizomycotina</taxon>
        <taxon>Leotiomycetes</taxon>
        <taxon>Helotiales</taxon>
        <taxon>Sclerotiniaceae</taxon>
        <taxon>Sclerotinia</taxon>
    </lineage>
</organism>
<dbReference type="HOGENOM" id="CLU_2147384_0_0_1"/>
<accession>A7EKB7</accession>
<dbReference type="Proteomes" id="UP000001312">
    <property type="component" value="Unassembled WGS sequence"/>
</dbReference>
<name>A7EKB7_SCLS1</name>
<dbReference type="GeneID" id="5489276"/>
<evidence type="ECO:0000313" key="1">
    <source>
        <dbReference type="EMBL" id="EDO03283.1"/>
    </source>
</evidence>
<dbReference type="InParanoid" id="A7EKB7"/>
<dbReference type="EMBL" id="CH476627">
    <property type="protein sequence ID" value="EDO03283.1"/>
    <property type="molecule type" value="Genomic_DNA"/>
</dbReference>
<evidence type="ECO:0000313" key="2">
    <source>
        <dbReference type="Proteomes" id="UP000001312"/>
    </source>
</evidence>